<dbReference type="EMBL" id="VSWC01000001">
    <property type="protein sequence ID" value="KAA1119833.1"/>
    <property type="molecule type" value="Genomic_DNA"/>
</dbReference>
<dbReference type="Proteomes" id="UP000324748">
    <property type="component" value="Unassembled WGS sequence"/>
</dbReference>
<reference evidence="4 5" key="1">
    <citation type="submission" date="2019-05" db="EMBL/GenBank/DDBJ databases">
        <title>Emergence of the Ug99 lineage of the wheat stem rust pathogen through somatic hybridization.</title>
        <authorList>
            <person name="Li F."/>
            <person name="Upadhyaya N.M."/>
            <person name="Sperschneider J."/>
            <person name="Matny O."/>
            <person name="Nguyen-Phuc H."/>
            <person name="Mago R."/>
            <person name="Raley C."/>
            <person name="Miller M.E."/>
            <person name="Silverstein K.A.T."/>
            <person name="Henningsen E."/>
            <person name="Hirsch C.D."/>
            <person name="Visser B."/>
            <person name="Pretorius Z.A."/>
            <person name="Steffenson B.J."/>
            <person name="Schwessinger B."/>
            <person name="Dodds P.N."/>
            <person name="Figueroa M."/>
        </authorList>
    </citation>
    <scope>NUCLEOTIDE SEQUENCE [LARGE SCALE GENOMIC DNA]</scope>
    <source>
        <strain evidence="2">21-0</strain>
        <strain evidence="3 5">Ug99</strain>
    </source>
</reference>
<dbReference type="Proteomes" id="UP000325313">
    <property type="component" value="Unassembled WGS sequence"/>
</dbReference>
<gene>
    <name evidence="2" type="ORF">PGT21_035100</name>
    <name evidence="3" type="ORF">PGTUg99_023136</name>
</gene>
<feature type="compositionally biased region" description="Acidic residues" evidence="1">
    <location>
        <begin position="9"/>
        <end position="19"/>
    </location>
</feature>
<sequence length="70" mass="7844">MPPKRGAEEQEPTDIDSGSDIEPVKAPVKAESTRTNKKSWVWRYLQPSKSGSYNSRGLKQKMHLLCPDSA</sequence>
<proteinExistence type="predicted"/>
<evidence type="ECO:0000313" key="5">
    <source>
        <dbReference type="Proteomes" id="UP000325313"/>
    </source>
</evidence>
<comment type="caution">
    <text evidence="2">The sequence shown here is derived from an EMBL/GenBank/DDBJ whole genome shotgun (WGS) entry which is preliminary data.</text>
</comment>
<organism evidence="2 4">
    <name type="scientific">Puccinia graminis f. sp. tritici</name>
    <dbReference type="NCBI Taxonomy" id="56615"/>
    <lineage>
        <taxon>Eukaryota</taxon>
        <taxon>Fungi</taxon>
        <taxon>Dikarya</taxon>
        <taxon>Basidiomycota</taxon>
        <taxon>Pucciniomycotina</taxon>
        <taxon>Pucciniomycetes</taxon>
        <taxon>Pucciniales</taxon>
        <taxon>Pucciniaceae</taxon>
        <taxon>Puccinia</taxon>
    </lineage>
</organism>
<evidence type="ECO:0000313" key="3">
    <source>
        <dbReference type="EMBL" id="KAA1129281.1"/>
    </source>
</evidence>
<name>A0A5B0R3J2_PUCGR</name>
<feature type="region of interest" description="Disordered" evidence="1">
    <location>
        <begin position="1"/>
        <end position="37"/>
    </location>
</feature>
<protein>
    <submittedName>
        <fullName evidence="2">Uncharacterized protein</fullName>
    </submittedName>
</protein>
<evidence type="ECO:0000313" key="4">
    <source>
        <dbReference type="Proteomes" id="UP000324748"/>
    </source>
</evidence>
<keyword evidence="4" id="KW-1185">Reference proteome</keyword>
<evidence type="ECO:0000256" key="1">
    <source>
        <dbReference type="SAM" id="MobiDB-lite"/>
    </source>
</evidence>
<dbReference type="EMBL" id="VDEP01000137">
    <property type="protein sequence ID" value="KAA1129281.1"/>
    <property type="molecule type" value="Genomic_DNA"/>
</dbReference>
<evidence type="ECO:0000313" key="2">
    <source>
        <dbReference type="EMBL" id="KAA1119833.1"/>
    </source>
</evidence>
<accession>A0A5B0R3J2</accession>
<dbReference type="AlphaFoldDB" id="A0A5B0R3J2"/>